<keyword evidence="2" id="KW-1185">Reference proteome</keyword>
<dbReference type="EMBL" id="JAIWYP010000004">
    <property type="protein sequence ID" value="KAH3834743.1"/>
    <property type="molecule type" value="Genomic_DNA"/>
</dbReference>
<sequence length="54" mass="6069">MSSIVESFIDSDRYVPSLKNCSFCAKPSDAVINDFQSNTMFDISDKASRLMENL</sequence>
<protein>
    <submittedName>
        <fullName evidence="1">Uncharacterized protein</fullName>
    </submittedName>
</protein>
<accession>A0A9D4K7Y2</accession>
<dbReference type="Proteomes" id="UP000828390">
    <property type="component" value="Unassembled WGS sequence"/>
</dbReference>
<comment type="caution">
    <text evidence="1">The sequence shown here is derived from an EMBL/GenBank/DDBJ whole genome shotgun (WGS) entry which is preliminary data.</text>
</comment>
<name>A0A9D4K7Y2_DREPO</name>
<evidence type="ECO:0000313" key="1">
    <source>
        <dbReference type="EMBL" id="KAH3834743.1"/>
    </source>
</evidence>
<gene>
    <name evidence="1" type="ORF">DPMN_108078</name>
</gene>
<organism evidence="1 2">
    <name type="scientific">Dreissena polymorpha</name>
    <name type="common">Zebra mussel</name>
    <name type="synonym">Mytilus polymorpha</name>
    <dbReference type="NCBI Taxonomy" id="45954"/>
    <lineage>
        <taxon>Eukaryota</taxon>
        <taxon>Metazoa</taxon>
        <taxon>Spiralia</taxon>
        <taxon>Lophotrochozoa</taxon>
        <taxon>Mollusca</taxon>
        <taxon>Bivalvia</taxon>
        <taxon>Autobranchia</taxon>
        <taxon>Heteroconchia</taxon>
        <taxon>Euheterodonta</taxon>
        <taxon>Imparidentia</taxon>
        <taxon>Neoheterodontei</taxon>
        <taxon>Myida</taxon>
        <taxon>Dreissenoidea</taxon>
        <taxon>Dreissenidae</taxon>
        <taxon>Dreissena</taxon>
    </lineage>
</organism>
<evidence type="ECO:0000313" key="2">
    <source>
        <dbReference type="Proteomes" id="UP000828390"/>
    </source>
</evidence>
<proteinExistence type="predicted"/>
<reference evidence="1" key="1">
    <citation type="journal article" date="2019" name="bioRxiv">
        <title>The Genome of the Zebra Mussel, Dreissena polymorpha: A Resource for Invasive Species Research.</title>
        <authorList>
            <person name="McCartney M.A."/>
            <person name="Auch B."/>
            <person name="Kono T."/>
            <person name="Mallez S."/>
            <person name="Zhang Y."/>
            <person name="Obille A."/>
            <person name="Becker A."/>
            <person name="Abrahante J.E."/>
            <person name="Garbe J."/>
            <person name="Badalamenti J.P."/>
            <person name="Herman A."/>
            <person name="Mangelson H."/>
            <person name="Liachko I."/>
            <person name="Sullivan S."/>
            <person name="Sone E.D."/>
            <person name="Koren S."/>
            <person name="Silverstein K.A.T."/>
            <person name="Beckman K.B."/>
            <person name="Gohl D.M."/>
        </authorList>
    </citation>
    <scope>NUCLEOTIDE SEQUENCE</scope>
    <source>
        <strain evidence="1">Duluth1</strain>
        <tissue evidence="1">Whole animal</tissue>
    </source>
</reference>
<reference evidence="1" key="2">
    <citation type="submission" date="2020-11" db="EMBL/GenBank/DDBJ databases">
        <authorList>
            <person name="McCartney M.A."/>
            <person name="Auch B."/>
            <person name="Kono T."/>
            <person name="Mallez S."/>
            <person name="Becker A."/>
            <person name="Gohl D.M."/>
            <person name="Silverstein K.A.T."/>
            <person name="Koren S."/>
            <person name="Bechman K.B."/>
            <person name="Herman A."/>
            <person name="Abrahante J.E."/>
            <person name="Garbe J."/>
        </authorList>
    </citation>
    <scope>NUCLEOTIDE SEQUENCE</scope>
    <source>
        <strain evidence="1">Duluth1</strain>
        <tissue evidence="1">Whole animal</tissue>
    </source>
</reference>
<dbReference type="AlphaFoldDB" id="A0A9D4K7Y2"/>